<evidence type="ECO:0000313" key="2">
    <source>
        <dbReference type="EMBL" id="KAK4737103.1"/>
    </source>
</evidence>
<feature type="compositionally biased region" description="Basic and acidic residues" evidence="1">
    <location>
        <begin position="1"/>
        <end position="16"/>
    </location>
</feature>
<dbReference type="EMBL" id="JAWPEI010000001">
    <property type="protein sequence ID" value="KAK4737103.1"/>
    <property type="molecule type" value="Genomic_DNA"/>
</dbReference>
<sequence>MSANREQRNWKNRDGYRNNCSDVYVPLGNRDRASGSSSRSKMEDMMAKVLQKVELTDVGNRPPPSDTIQNPKKDGHRMAIATNSGKILNDPISAGTENEQVVEQSGREEVEAEHVDDSEDAQPIAKQTRATEKGVEGTMPLLQIPRPPPPFSQRLKKKAEYGKFMKFITMLRQFSLNIPLLEALEQMPGYAKFMKDLSQRKVL</sequence>
<feature type="region of interest" description="Disordered" evidence="1">
    <location>
        <begin position="107"/>
        <end position="152"/>
    </location>
</feature>
<protein>
    <submittedName>
        <fullName evidence="2">Uncharacterized protein</fullName>
    </submittedName>
</protein>
<evidence type="ECO:0000313" key="3">
    <source>
        <dbReference type="Proteomes" id="UP001311915"/>
    </source>
</evidence>
<comment type="caution">
    <text evidence="2">The sequence shown here is derived from an EMBL/GenBank/DDBJ whole genome shotgun (WGS) entry which is preliminary data.</text>
</comment>
<feature type="region of interest" description="Disordered" evidence="1">
    <location>
        <begin position="1"/>
        <end position="44"/>
    </location>
</feature>
<dbReference type="AlphaFoldDB" id="A0AAV9MGX6"/>
<reference evidence="2 3" key="1">
    <citation type="submission" date="2023-10" db="EMBL/GenBank/DDBJ databases">
        <title>Genome-Wide Identification Analysis in wild type Solanum Pinnatisectum Reveals Some Genes Defensing Phytophthora Infestans.</title>
        <authorList>
            <person name="Sun C."/>
        </authorList>
    </citation>
    <scope>NUCLEOTIDE SEQUENCE [LARGE SCALE GENOMIC DNA]</scope>
    <source>
        <strain evidence="2">LQN</strain>
        <tissue evidence="2">Leaf</tissue>
    </source>
</reference>
<keyword evidence="3" id="KW-1185">Reference proteome</keyword>
<accession>A0AAV9MGX6</accession>
<dbReference type="Proteomes" id="UP001311915">
    <property type="component" value="Unassembled WGS sequence"/>
</dbReference>
<proteinExistence type="predicted"/>
<gene>
    <name evidence="2" type="ORF">R3W88_000800</name>
</gene>
<evidence type="ECO:0000256" key="1">
    <source>
        <dbReference type="SAM" id="MobiDB-lite"/>
    </source>
</evidence>
<feature type="region of interest" description="Disordered" evidence="1">
    <location>
        <begin position="54"/>
        <end position="73"/>
    </location>
</feature>
<organism evidence="2 3">
    <name type="scientific">Solanum pinnatisectum</name>
    <name type="common">tansyleaf nightshade</name>
    <dbReference type="NCBI Taxonomy" id="50273"/>
    <lineage>
        <taxon>Eukaryota</taxon>
        <taxon>Viridiplantae</taxon>
        <taxon>Streptophyta</taxon>
        <taxon>Embryophyta</taxon>
        <taxon>Tracheophyta</taxon>
        <taxon>Spermatophyta</taxon>
        <taxon>Magnoliopsida</taxon>
        <taxon>eudicotyledons</taxon>
        <taxon>Gunneridae</taxon>
        <taxon>Pentapetalae</taxon>
        <taxon>asterids</taxon>
        <taxon>lamiids</taxon>
        <taxon>Solanales</taxon>
        <taxon>Solanaceae</taxon>
        <taxon>Solanoideae</taxon>
        <taxon>Solaneae</taxon>
        <taxon>Solanum</taxon>
    </lineage>
</organism>
<name>A0AAV9MGX6_9SOLN</name>